<proteinExistence type="predicted"/>
<dbReference type="GO" id="GO:0016787">
    <property type="term" value="F:hydrolase activity"/>
    <property type="evidence" value="ECO:0007669"/>
    <property type="project" value="UniProtKB-KW"/>
</dbReference>
<reference evidence="3 4" key="1">
    <citation type="submission" date="2019-04" db="EMBL/GenBank/DDBJ databases">
        <authorList>
            <person name="Jiang L."/>
        </authorList>
    </citation>
    <scope>NUCLEOTIDE SEQUENCE [LARGE SCALE GENOMIC DNA]</scope>
    <source>
        <strain evidence="3 4">YIM 131861</strain>
    </source>
</reference>
<sequence length="278" mass="30273">MRSMRGRTAIAGAVVIAGGATVWARWLARRQHHWARTLADAIPVNSAFWREQGAKSGEVLYVAIGDSAAQGIGASRPSHSYVGFVVRRMRELTTRRVRVANLAISGATIRIAIDKELPLLEALHPDVLTVCIGANDIAAFDPERFDRDVRELFERLPDHAIVADLPSFYFLPGERKVRVANTLLRAAAAERGFTVVPLHDTTARQGLWGVTTQFAGDLFHPNDRGYRIWAAVFEDAVAARLAEVDSRLAADSRPAGEPPAALDSGNSTPLRPDPANQA</sequence>
<feature type="domain" description="SGNH hydrolase-type esterase" evidence="2">
    <location>
        <begin position="63"/>
        <end position="228"/>
    </location>
</feature>
<evidence type="ECO:0000259" key="2">
    <source>
        <dbReference type="Pfam" id="PF13472"/>
    </source>
</evidence>
<dbReference type="PANTHER" id="PTHR30383">
    <property type="entry name" value="THIOESTERASE 1/PROTEASE 1/LYSOPHOSPHOLIPASE L1"/>
    <property type="match status" value="1"/>
</dbReference>
<evidence type="ECO:0000313" key="3">
    <source>
        <dbReference type="EMBL" id="THG32633.1"/>
    </source>
</evidence>
<keyword evidence="4" id="KW-1185">Reference proteome</keyword>
<dbReference type="AlphaFoldDB" id="A0A4S4FPW5"/>
<dbReference type="OrthoDB" id="3288625at2"/>
<dbReference type="Gene3D" id="3.40.50.1110">
    <property type="entry name" value="SGNH hydrolase"/>
    <property type="match status" value="1"/>
</dbReference>
<feature type="region of interest" description="Disordered" evidence="1">
    <location>
        <begin position="248"/>
        <end position="278"/>
    </location>
</feature>
<comment type="caution">
    <text evidence="3">The sequence shown here is derived from an EMBL/GenBank/DDBJ whole genome shotgun (WGS) entry which is preliminary data.</text>
</comment>
<dbReference type="InterPro" id="IPR013830">
    <property type="entry name" value="SGNH_hydro"/>
</dbReference>
<keyword evidence="3" id="KW-0378">Hydrolase</keyword>
<protein>
    <submittedName>
        <fullName evidence="3">SGNH/GDSL hydrolase family protein</fullName>
    </submittedName>
</protein>
<name>A0A4S4FPW5_9MICO</name>
<dbReference type="InterPro" id="IPR051532">
    <property type="entry name" value="Ester_Hydrolysis_Enzymes"/>
</dbReference>
<dbReference type="Proteomes" id="UP000307380">
    <property type="component" value="Unassembled WGS sequence"/>
</dbReference>
<dbReference type="EMBL" id="SSSN01000009">
    <property type="protein sequence ID" value="THG32633.1"/>
    <property type="molecule type" value="Genomic_DNA"/>
</dbReference>
<organism evidence="3 4">
    <name type="scientific">Orlajensenia flava</name>
    <dbReference type="NCBI Taxonomy" id="2565934"/>
    <lineage>
        <taxon>Bacteria</taxon>
        <taxon>Bacillati</taxon>
        <taxon>Actinomycetota</taxon>
        <taxon>Actinomycetes</taxon>
        <taxon>Micrococcales</taxon>
        <taxon>Microbacteriaceae</taxon>
        <taxon>Orlajensenia</taxon>
    </lineage>
</organism>
<dbReference type="SUPFAM" id="SSF52266">
    <property type="entry name" value="SGNH hydrolase"/>
    <property type="match status" value="1"/>
</dbReference>
<evidence type="ECO:0000256" key="1">
    <source>
        <dbReference type="SAM" id="MobiDB-lite"/>
    </source>
</evidence>
<accession>A0A4S4FPW5</accession>
<gene>
    <name evidence="3" type="ORF">E6C70_12890</name>
</gene>
<dbReference type="InterPro" id="IPR036514">
    <property type="entry name" value="SGNH_hydro_sf"/>
</dbReference>
<dbReference type="Pfam" id="PF13472">
    <property type="entry name" value="Lipase_GDSL_2"/>
    <property type="match status" value="1"/>
</dbReference>
<evidence type="ECO:0000313" key="4">
    <source>
        <dbReference type="Proteomes" id="UP000307380"/>
    </source>
</evidence>